<dbReference type="RefSeq" id="WP_163152778.1">
    <property type="nucleotide sequence ID" value="NZ_VKHP01000025.1"/>
</dbReference>
<keyword evidence="5" id="KW-1185">Reference proteome</keyword>
<evidence type="ECO:0000313" key="4">
    <source>
        <dbReference type="EMBL" id="NEU96042.1"/>
    </source>
</evidence>
<evidence type="ECO:0000256" key="2">
    <source>
        <dbReference type="ARBA" id="ARBA00023239"/>
    </source>
</evidence>
<dbReference type="SUPFAM" id="SSF52096">
    <property type="entry name" value="ClpP/crotonase"/>
    <property type="match status" value="1"/>
</dbReference>
<dbReference type="EMBL" id="VKHP01000025">
    <property type="protein sequence ID" value="NEU96042.1"/>
    <property type="molecule type" value="Genomic_DNA"/>
</dbReference>
<dbReference type="GO" id="GO:0006635">
    <property type="term" value="P:fatty acid beta-oxidation"/>
    <property type="evidence" value="ECO:0007669"/>
    <property type="project" value="TreeGrafter"/>
</dbReference>
<evidence type="ECO:0000256" key="3">
    <source>
        <dbReference type="RuleBase" id="RU003707"/>
    </source>
</evidence>
<protein>
    <submittedName>
        <fullName evidence="4">Enoyl-CoA hydratase/isomerase family protein</fullName>
    </submittedName>
</protein>
<gene>
    <name evidence="4" type="ORF">FNJ47_09415</name>
</gene>
<sequence>MLEFKEEDIVADKEQVRYSVEDGIATVTIDRPERKNALSVEAMNGLTDAWSKAEADPSVRVIILTSADCGVFCAGLDLKQAAEIRARDGVDILTRMRDPMQNAMRTVSKPIIAAMTGSLMAGGMMLALKCDLRVGLRGARAGITEVKMGRGSPWAVPMLWMLPQPLLMEMVLTGETVPIERLAERGFVNSLEDTPQAVRERATELAQKIVEGAPLSVKAAKASVLAAMDLGLAQGLVEAERLHVETYASLDAIEGPKAFAEKRKPVWQGR</sequence>
<dbReference type="PROSITE" id="PS00166">
    <property type="entry name" value="ENOYL_COA_HYDRATASE"/>
    <property type="match status" value="1"/>
</dbReference>
<dbReference type="Proteomes" id="UP000468531">
    <property type="component" value="Unassembled WGS sequence"/>
</dbReference>
<dbReference type="Gene3D" id="1.10.12.10">
    <property type="entry name" value="Lyase 2-enoyl-coa Hydratase, Chain A, domain 2"/>
    <property type="match status" value="1"/>
</dbReference>
<comment type="similarity">
    <text evidence="1 3">Belongs to the enoyl-CoA hydratase/isomerase family.</text>
</comment>
<name>A0A6P1BEZ0_9BRAD</name>
<reference evidence="4 5" key="1">
    <citation type="journal article" date="2020" name="Arch. Microbiol.">
        <title>Bradyrhizobium uaiense sp. nov., a new highly efficient cowpea symbiont.</title>
        <authorList>
            <person name="Cabral Michel D."/>
            <person name="Azarias Guimaraes A."/>
            <person name="Martins da Costa E."/>
            <person name="Soares de Carvalho T."/>
            <person name="Balsanelli E."/>
            <person name="Willems A."/>
            <person name="Maltempi de Souza E."/>
            <person name="de Souza Moreira F.M."/>
        </authorList>
    </citation>
    <scope>NUCLEOTIDE SEQUENCE [LARGE SCALE GENOMIC DNA]</scope>
    <source>
        <strain evidence="4 5">UFLA 03-164</strain>
    </source>
</reference>
<dbReference type="GO" id="GO:0016853">
    <property type="term" value="F:isomerase activity"/>
    <property type="evidence" value="ECO:0007669"/>
    <property type="project" value="UniProtKB-KW"/>
</dbReference>
<evidence type="ECO:0000313" key="5">
    <source>
        <dbReference type="Proteomes" id="UP000468531"/>
    </source>
</evidence>
<dbReference type="PANTHER" id="PTHR11941">
    <property type="entry name" value="ENOYL-COA HYDRATASE-RELATED"/>
    <property type="match status" value="1"/>
</dbReference>
<proteinExistence type="inferred from homology"/>
<keyword evidence="4" id="KW-0413">Isomerase</keyword>
<dbReference type="AlphaFoldDB" id="A0A6P1BEZ0"/>
<dbReference type="InterPro" id="IPR014748">
    <property type="entry name" value="Enoyl-CoA_hydra_C"/>
</dbReference>
<accession>A0A6P1BEZ0</accession>
<dbReference type="CDD" id="cd06558">
    <property type="entry name" value="crotonase-like"/>
    <property type="match status" value="1"/>
</dbReference>
<comment type="caution">
    <text evidence="4">The sequence shown here is derived from an EMBL/GenBank/DDBJ whole genome shotgun (WGS) entry which is preliminary data.</text>
</comment>
<dbReference type="PANTHER" id="PTHR11941:SF54">
    <property type="entry name" value="ENOYL-COA HYDRATASE, MITOCHONDRIAL"/>
    <property type="match status" value="1"/>
</dbReference>
<evidence type="ECO:0000256" key="1">
    <source>
        <dbReference type="ARBA" id="ARBA00005254"/>
    </source>
</evidence>
<dbReference type="Pfam" id="PF00378">
    <property type="entry name" value="ECH_1"/>
    <property type="match status" value="1"/>
</dbReference>
<dbReference type="InterPro" id="IPR018376">
    <property type="entry name" value="Enoyl-CoA_hyd/isom_CS"/>
</dbReference>
<dbReference type="InterPro" id="IPR001753">
    <property type="entry name" value="Enoyl-CoA_hydra/iso"/>
</dbReference>
<dbReference type="GO" id="GO:0016829">
    <property type="term" value="F:lyase activity"/>
    <property type="evidence" value="ECO:0007669"/>
    <property type="project" value="UniProtKB-KW"/>
</dbReference>
<dbReference type="InterPro" id="IPR029045">
    <property type="entry name" value="ClpP/crotonase-like_dom_sf"/>
</dbReference>
<organism evidence="4 5">
    <name type="scientific">Bradyrhizobium uaiense</name>
    <dbReference type="NCBI Taxonomy" id="2594946"/>
    <lineage>
        <taxon>Bacteria</taxon>
        <taxon>Pseudomonadati</taxon>
        <taxon>Pseudomonadota</taxon>
        <taxon>Alphaproteobacteria</taxon>
        <taxon>Hyphomicrobiales</taxon>
        <taxon>Nitrobacteraceae</taxon>
        <taxon>Bradyrhizobium</taxon>
    </lineage>
</organism>
<keyword evidence="2" id="KW-0456">Lyase</keyword>
<dbReference type="Gene3D" id="3.90.226.10">
    <property type="entry name" value="2-enoyl-CoA Hydratase, Chain A, domain 1"/>
    <property type="match status" value="1"/>
</dbReference>